<comment type="caution">
    <text evidence="1">The sequence shown here is derived from an EMBL/GenBank/DDBJ whole genome shotgun (WGS) entry which is preliminary data.</text>
</comment>
<dbReference type="Proteomes" id="UP000602510">
    <property type="component" value="Unassembled WGS sequence"/>
</dbReference>
<reference evidence="1" key="1">
    <citation type="submission" date="2020-04" db="EMBL/GenBank/DDBJ databases">
        <title>Hybrid Assembly of Korean Phytophthora infestans isolates.</title>
        <authorList>
            <person name="Prokchorchik M."/>
            <person name="Lee Y."/>
            <person name="Seo J."/>
            <person name="Cho J.-H."/>
            <person name="Park Y.-E."/>
            <person name="Jang D.-C."/>
            <person name="Im J.-S."/>
            <person name="Choi J.-G."/>
            <person name="Park H.-J."/>
            <person name="Lee G.-B."/>
            <person name="Lee Y.-G."/>
            <person name="Hong S.-Y."/>
            <person name="Cho K."/>
            <person name="Sohn K.H."/>
        </authorList>
    </citation>
    <scope>NUCLEOTIDE SEQUENCE</scope>
    <source>
        <strain evidence="1">KR_1_A1</strain>
    </source>
</reference>
<proteinExistence type="predicted"/>
<evidence type="ECO:0000313" key="2">
    <source>
        <dbReference type="Proteomes" id="UP000602510"/>
    </source>
</evidence>
<dbReference type="AlphaFoldDB" id="A0A833WCC3"/>
<evidence type="ECO:0000313" key="1">
    <source>
        <dbReference type="EMBL" id="KAF4037042.1"/>
    </source>
</evidence>
<name>A0A833WCC3_PHYIN</name>
<dbReference type="EMBL" id="WSZM01000252">
    <property type="protein sequence ID" value="KAF4037042.1"/>
    <property type="molecule type" value="Genomic_DNA"/>
</dbReference>
<accession>A0A833WCC3</accession>
<organism evidence="1 2">
    <name type="scientific">Phytophthora infestans</name>
    <name type="common">Potato late blight agent</name>
    <name type="synonym">Botrytis infestans</name>
    <dbReference type="NCBI Taxonomy" id="4787"/>
    <lineage>
        <taxon>Eukaryota</taxon>
        <taxon>Sar</taxon>
        <taxon>Stramenopiles</taxon>
        <taxon>Oomycota</taxon>
        <taxon>Peronosporomycetes</taxon>
        <taxon>Peronosporales</taxon>
        <taxon>Peronosporaceae</taxon>
        <taxon>Phytophthora</taxon>
    </lineage>
</organism>
<gene>
    <name evidence="1" type="ORF">GN244_ATG10892</name>
</gene>
<keyword evidence="2" id="KW-1185">Reference proteome</keyword>
<sequence>MFSSRTSLYAFSRCPYGHSRPSDSPALVASVDLDGLLADASESAASLSQYLDIVTLVHLIAHSKGNVRSLPVSLAIEACSTQTADLVACGTSSGLVLLFDGSDDSAFQVPIIHPGTVHLGHRDGAQVSRGILHNVVEH</sequence>
<protein>
    <submittedName>
        <fullName evidence="1">Uncharacterized protein</fullName>
    </submittedName>
</protein>